<keyword evidence="3" id="KW-1185">Reference proteome</keyword>
<evidence type="ECO:0000313" key="2">
    <source>
        <dbReference type="EMBL" id="KAF7828650.1"/>
    </source>
</evidence>
<organism evidence="2 3">
    <name type="scientific">Senna tora</name>
    <dbReference type="NCBI Taxonomy" id="362788"/>
    <lineage>
        <taxon>Eukaryota</taxon>
        <taxon>Viridiplantae</taxon>
        <taxon>Streptophyta</taxon>
        <taxon>Embryophyta</taxon>
        <taxon>Tracheophyta</taxon>
        <taxon>Spermatophyta</taxon>
        <taxon>Magnoliopsida</taxon>
        <taxon>eudicotyledons</taxon>
        <taxon>Gunneridae</taxon>
        <taxon>Pentapetalae</taxon>
        <taxon>rosids</taxon>
        <taxon>fabids</taxon>
        <taxon>Fabales</taxon>
        <taxon>Fabaceae</taxon>
        <taxon>Caesalpinioideae</taxon>
        <taxon>Cassia clade</taxon>
        <taxon>Senna</taxon>
    </lineage>
</organism>
<feature type="region of interest" description="Disordered" evidence="1">
    <location>
        <begin position="55"/>
        <end position="86"/>
    </location>
</feature>
<reference evidence="2" key="1">
    <citation type="submission" date="2020-09" db="EMBL/GenBank/DDBJ databases">
        <title>Genome-Enabled Discovery of Anthraquinone Biosynthesis in Senna tora.</title>
        <authorList>
            <person name="Kang S.-H."/>
            <person name="Pandey R.P."/>
            <person name="Lee C.-M."/>
            <person name="Sim J.-S."/>
            <person name="Jeong J.-T."/>
            <person name="Choi B.-S."/>
            <person name="Jung M."/>
            <person name="Ginzburg D."/>
            <person name="Zhao K."/>
            <person name="Won S.Y."/>
            <person name="Oh T.-J."/>
            <person name="Yu Y."/>
            <person name="Kim N.-H."/>
            <person name="Lee O.R."/>
            <person name="Lee T.-H."/>
            <person name="Bashyal P."/>
            <person name="Kim T.-S."/>
            <person name="Lee W.-H."/>
            <person name="Kawkins C."/>
            <person name="Kim C.-K."/>
            <person name="Kim J.S."/>
            <person name="Ahn B.O."/>
            <person name="Rhee S.Y."/>
            <person name="Sohng J.K."/>
        </authorList>
    </citation>
    <scope>NUCLEOTIDE SEQUENCE</scope>
    <source>
        <tissue evidence="2">Leaf</tissue>
    </source>
</reference>
<protein>
    <submittedName>
        <fullName evidence="2">Seed maturation protein PM35</fullName>
    </submittedName>
</protein>
<dbReference type="Pfam" id="PF10714">
    <property type="entry name" value="LEA_6"/>
    <property type="match status" value="1"/>
</dbReference>
<gene>
    <name evidence="2" type="ORF">G2W53_019814</name>
</gene>
<dbReference type="EMBL" id="JAAIUW010000006">
    <property type="protein sequence ID" value="KAF7828650.1"/>
    <property type="molecule type" value="Genomic_DNA"/>
</dbReference>
<feature type="compositionally biased region" description="Basic and acidic residues" evidence="1">
    <location>
        <begin position="10"/>
        <end position="29"/>
    </location>
</feature>
<name>A0A834WMB6_9FABA</name>
<dbReference type="Proteomes" id="UP000634136">
    <property type="component" value="Unassembled WGS sequence"/>
</dbReference>
<dbReference type="InterPro" id="IPR018930">
    <property type="entry name" value="LEA-18"/>
</dbReference>
<evidence type="ECO:0000313" key="3">
    <source>
        <dbReference type="Proteomes" id="UP000634136"/>
    </source>
</evidence>
<dbReference type="OrthoDB" id="1929004at2759"/>
<accession>A0A834WMB6</accession>
<comment type="caution">
    <text evidence="2">The sequence shown here is derived from an EMBL/GenBank/DDBJ whole genome shotgun (WGS) entry which is preliminary data.</text>
</comment>
<evidence type="ECO:0000256" key="1">
    <source>
        <dbReference type="SAM" id="MobiDB-lite"/>
    </source>
</evidence>
<feature type="region of interest" description="Disordered" evidence="1">
    <location>
        <begin position="1"/>
        <end position="38"/>
    </location>
</feature>
<proteinExistence type="predicted"/>
<sequence length="124" mass="13833">MYVYGKVRSRKMEKQEEKNRNAQEERGKGGLEGLPMQESPYVKYKDLEEYKRQGYGVEGHLQPKTTSRGAGATEAPTISGAAVSSEDECKVTEHQVSGLVVAGPKATVPFFNPNQETLFRLECY</sequence>
<dbReference type="AlphaFoldDB" id="A0A834WMB6"/>